<gene>
    <name evidence="1" type="ORF">BDN72DRAFT_835172</name>
</gene>
<protein>
    <submittedName>
        <fullName evidence="1">Uncharacterized protein</fullName>
    </submittedName>
</protein>
<dbReference type="Proteomes" id="UP000308600">
    <property type="component" value="Unassembled WGS sequence"/>
</dbReference>
<name>A0ACD3B6A4_9AGAR</name>
<reference evidence="1 2" key="1">
    <citation type="journal article" date="2019" name="Nat. Ecol. Evol.">
        <title>Megaphylogeny resolves global patterns of mushroom evolution.</title>
        <authorList>
            <person name="Varga T."/>
            <person name="Krizsan K."/>
            <person name="Foldi C."/>
            <person name="Dima B."/>
            <person name="Sanchez-Garcia M."/>
            <person name="Sanchez-Ramirez S."/>
            <person name="Szollosi G.J."/>
            <person name="Szarkandi J.G."/>
            <person name="Papp V."/>
            <person name="Albert L."/>
            <person name="Andreopoulos W."/>
            <person name="Angelini C."/>
            <person name="Antonin V."/>
            <person name="Barry K.W."/>
            <person name="Bougher N.L."/>
            <person name="Buchanan P."/>
            <person name="Buyck B."/>
            <person name="Bense V."/>
            <person name="Catcheside P."/>
            <person name="Chovatia M."/>
            <person name="Cooper J."/>
            <person name="Damon W."/>
            <person name="Desjardin D."/>
            <person name="Finy P."/>
            <person name="Geml J."/>
            <person name="Haridas S."/>
            <person name="Hughes K."/>
            <person name="Justo A."/>
            <person name="Karasinski D."/>
            <person name="Kautmanova I."/>
            <person name="Kiss B."/>
            <person name="Kocsube S."/>
            <person name="Kotiranta H."/>
            <person name="LaButti K.M."/>
            <person name="Lechner B.E."/>
            <person name="Liimatainen K."/>
            <person name="Lipzen A."/>
            <person name="Lukacs Z."/>
            <person name="Mihaltcheva S."/>
            <person name="Morgado L.N."/>
            <person name="Niskanen T."/>
            <person name="Noordeloos M.E."/>
            <person name="Ohm R.A."/>
            <person name="Ortiz-Santana B."/>
            <person name="Ovrebo C."/>
            <person name="Racz N."/>
            <person name="Riley R."/>
            <person name="Savchenko A."/>
            <person name="Shiryaev A."/>
            <person name="Soop K."/>
            <person name="Spirin V."/>
            <person name="Szebenyi C."/>
            <person name="Tomsovsky M."/>
            <person name="Tulloss R.E."/>
            <person name="Uehling J."/>
            <person name="Grigoriev I.V."/>
            <person name="Vagvolgyi C."/>
            <person name="Papp T."/>
            <person name="Martin F.M."/>
            <person name="Miettinen O."/>
            <person name="Hibbett D.S."/>
            <person name="Nagy L.G."/>
        </authorList>
    </citation>
    <scope>NUCLEOTIDE SEQUENCE [LARGE SCALE GENOMIC DNA]</scope>
    <source>
        <strain evidence="1 2">NL-1719</strain>
    </source>
</reference>
<proteinExistence type="predicted"/>
<evidence type="ECO:0000313" key="2">
    <source>
        <dbReference type="Proteomes" id="UP000308600"/>
    </source>
</evidence>
<sequence>MPQKVRLLALPTEILGITLHLCTSSQLLSIRQVCRAINSLAEPIIFSTISFDLRRSLEVTADQVKSLAEGKTKARFYARRLVIELTQASDQQIKIEGHPPVLQIKRYLVQALTSLKNVRFVILATMLGSPDWIIDGFSRFISQIPLLEGLQITAILVELPPLPGLQNIRSLSLAVGRDFLQIISAVINKAPMLTSLSIDSRGDAASLNDIFDNLVEPRRLLRLNLHEAILDLSENALQHLRSLRALWLSGGTFNEPTDLEENQHADDWELDDEEELRDHAPVLVDQIKQIRPKSTAFWTTLYRECILLEELHVDSADHALFEYIASYTGLQDLRLPGVDGVRRALVDHLADYFYTHALPKHITTLERLCLVSTHTSTWVFGPNTSSLISQCHNLRYLQIGWNAKDSNAKKYLYEIMDLSATLPLLNDLTISYSYPRSTRDIRQFSKFRCAEIYDTLACSLLPRYGPIDPQEHLHCIQVRRMKWKLVQHGDTWRYNYVSTRNIHGHGGGWVEDD</sequence>
<organism evidence="1 2">
    <name type="scientific">Pluteus cervinus</name>
    <dbReference type="NCBI Taxonomy" id="181527"/>
    <lineage>
        <taxon>Eukaryota</taxon>
        <taxon>Fungi</taxon>
        <taxon>Dikarya</taxon>
        <taxon>Basidiomycota</taxon>
        <taxon>Agaricomycotina</taxon>
        <taxon>Agaricomycetes</taxon>
        <taxon>Agaricomycetidae</taxon>
        <taxon>Agaricales</taxon>
        <taxon>Pluteineae</taxon>
        <taxon>Pluteaceae</taxon>
        <taxon>Pluteus</taxon>
    </lineage>
</organism>
<evidence type="ECO:0000313" key="1">
    <source>
        <dbReference type="EMBL" id="TFK73154.1"/>
    </source>
</evidence>
<keyword evidence="2" id="KW-1185">Reference proteome</keyword>
<accession>A0ACD3B6A4</accession>
<dbReference type="EMBL" id="ML208278">
    <property type="protein sequence ID" value="TFK73154.1"/>
    <property type="molecule type" value="Genomic_DNA"/>
</dbReference>